<protein>
    <recommendedName>
        <fullName evidence="4">Low affinity iron permease family protein</fullName>
    </recommendedName>
</protein>
<dbReference type="EMBL" id="OOFM01000004">
    <property type="protein sequence ID" value="SPL63699.1"/>
    <property type="molecule type" value="Genomic_DNA"/>
</dbReference>
<keyword evidence="1" id="KW-0472">Membrane</keyword>
<accession>A0A2P9HHX6</accession>
<name>A0A2P9HHX6_9HYPH</name>
<evidence type="ECO:0000313" key="3">
    <source>
        <dbReference type="Proteomes" id="UP000246073"/>
    </source>
</evidence>
<evidence type="ECO:0000256" key="1">
    <source>
        <dbReference type="SAM" id="Phobius"/>
    </source>
</evidence>
<dbReference type="Pfam" id="PF04120">
    <property type="entry name" value="Iron_permease"/>
    <property type="match status" value="1"/>
</dbReference>
<feature type="transmembrane region" description="Helical" evidence="1">
    <location>
        <begin position="20"/>
        <end position="39"/>
    </location>
</feature>
<evidence type="ECO:0008006" key="4">
    <source>
        <dbReference type="Google" id="ProtNLM"/>
    </source>
</evidence>
<feature type="transmembrane region" description="Helical" evidence="1">
    <location>
        <begin position="45"/>
        <end position="64"/>
    </location>
</feature>
<keyword evidence="1" id="KW-0812">Transmembrane</keyword>
<dbReference type="Proteomes" id="UP000246073">
    <property type="component" value="Unassembled WGS sequence"/>
</dbReference>
<organism evidence="2 3">
    <name type="scientific">Ochrobactrum soli</name>
    <dbReference type="NCBI Taxonomy" id="2448455"/>
    <lineage>
        <taxon>Bacteria</taxon>
        <taxon>Pseudomonadati</taxon>
        <taxon>Pseudomonadota</taxon>
        <taxon>Alphaproteobacteria</taxon>
        <taxon>Hyphomicrobiales</taxon>
        <taxon>Brucellaceae</taxon>
        <taxon>Brucella/Ochrobactrum group</taxon>
        <taxon>Ochrobactrum</taxon>
    </lineage>
</organism>
<reference evidence="3" key="1">
    <citation type="submission" date="2017-12" db="EMBL/GenBank/DDBJ databases">
        <authorList>
            <person name="Diaz M."/>
        </authorList>
    </citation>
    <scope>NUCLEOTIDE SEQUENCE [LARGE SCALE GENOMIC DNA]</scope>
    <source>
        <strain evidence="3">FI11154</strain>
    </source>
</reference>
<dbReference type="AlphaFoldDB" id="A0A2P9HHX6"/>
<dbReference type="InterPro" id="IPR007251">
    <property type="entry name" value="Iron_permease_Fet4"/>
</dbReference>
<keyword evidence="1" id="KW-1133">Transmembrane helix</keyword>
<evidence type="ECO:0000313" key="2">
    <source>
        <dbReference type="EMBL" id="SPL63699.1"/>
    </source>
</evidence>
<dbReference type="RefSeq" id="WP_109367583.1">
    <property type="nucleotide sequence ID" value="NZ_OOFM01000004.1"/>
</dbReference>
<sequence length="119" mass="13379">MEKIFAKFSEKAASAAGNQYTFVVAILFIATWALSGPFFGYSDTWQLIVNTSTTIITFLMVFLIQNSQNRDSCALQAKLDEILHALKNAREDVIGIEHLPLKELERLRDEIEKRAGKSA</sequence>
<proteinExistence type="predicted"/>
<gene>
    <name evidence="2" type="ORF">OHAE_3631</name>
</gene>
<dbReference type="GO" id="GO:0055085">
    <property type="term" value="P:transmembrane transport"/>
    <property type="evidence" value="ECO:0007669"/>
    <property type="project" value="InterPro"/>
</dbReference>